<evidence type="ECO:0000256" key="9">
    <source>
        <dbReference type="HAMAP-Rule" id="MF_00328"/>
    </source>
</evidence>
<comment type="function">
    <text evidence="9">Essential for recycling GMP and indirectly, cGMP.</text>
</comment>
<dbReference type="PROSITE" id="PS50052">
    <property type="entry name" value="GUANYLATE_KINASE_2"/>
    <property type="match status" value="1"/>
</dbReference>
<dbReference type="PANTHER" id="PTHR23117:SF13">
    <property type="entry name" value="GUANYLATE KINASE"/>
    <property type="match status" value="1"/>
</dbReference>
<name>A0A073CK43_PLAA1</name>
<dbReference type="CDD" id="cd00071">
    <property type="entry name" value="GMPK"/>
    <property type="match status" value="1"/>
</dbReference>
<dbReference type="SUPFAM" id="SSF52540">
    <property type="entry name" value="P-loop containing nucleoside triphosphate hydrolases"/>
    <property type="match status" value="1"/>
</dbReference>
<organism evidence="11 12">
    <name type="scientific">Planktothrix agardhii (strain NIVA-CYA 126/8)</name>
    <dbReference type="NCBI Taxonomy" id="388467"/>
    <lineage>
        <taxon>Bacteria</taxon>
        <taxon>Bacillati</taxon>
        <taxon>Cyanobacteriota</taxon>
        <taxon>Cyanophyceae</taxon>
        <taxon>Oscillatoriophycideae</taxon>
        <taxon>Oscillatoriales</taxon>
        <taxon>Microcoleaceae</taxon>
        <taxon>Planktothrix</taxon>
    </lineage>
</organism>
<gene>
    <name evidence="9 11" type="primary">gmk</name>
    <name evidence="11" type="ORF">A19Y_3507</name>
</gene>
<dbReference type="GO" id="GO:0005524">
    <property type="term" value="F:ATP binding"/>
    <property type="evidence" value="ECO:0007669"/>
    <property type="project" value="UniProtKB-UniRule"/>
</dbReference>
<dbReference type="Gene3D" id="3.30.63.10">
    <property type="entry name" value="Guanylate Kinase phosphate binding domain"/>
    <property type="match status" value="1"/>
</dbReference>
<dbReference type="RefSeq" id="WP_042155618.1">
    <property type="nucleotide sequence ID" value="NZ_CM002803.1"/>
</dbReference>
<keyword evidence="5 9" id="KW-0547">Nucleotide-binding</keyword>
<dbReference type="InterPro" id="IPR020590">
    <property type="entry name" value="Guanylate_kinase_CS"/>
</dbReference>
<comment type="catalytic activity">
    <reaction evidence="9">
        <text>GMP + ATP = GDP + ADP</text>
        <dbReference type="Rhea" id="RHEA:20780"/>
        <dbReference type="ChEBI" id="CHEBI:30616"/>
        <dbReference type="ChEBI" id="CHEBI:58115"/>
        <dbReference type="ChEBI" id="CHEBI:58189"/>
        <dbReference type="ChEBI" id="CHEBI:456216"/>
        <dbReference type="EC" id="2.7.4.8"/>
    </reaction>
</comment>
<keyword evidence="6 9" id="KW-0418">Kinase</keyword>
<dbReference type="Gene3D" id="3.40.50.300">
    <property type="entry name" value="P-loop containing nucleotide triphosphate hydrolases"/>
    <property type="match status" value="1"/>
</dbReference>
<dbReference type="PROSITE" id="PS00856">
    <property type="entry name" value="GUANYLATE_KINASE_1"/>
    <property type="match status" value="1"/>
</dbReference>
<dbReference type="HAMAP" id="MF_00328">
    <property type="entry name" value="Guanylate_kinase"/>
    <property type="match status" value="1"/>
</dbReference>
<dbReference type="STRING" id="388467.A19Y_3507"/>
<evidence type="ECO:0000256" key="2">
    <source>
        <dbReference type="ARBA" id="ARBA00012961"/>
    </source>
</evidence>
<dbReference type="Pfam" id="PF00625">
    <property type="entry name" value="Guanylate_kin"/>
    <property type="match status" value="1"/>
</dbReference>
<keyword evidence="7 9" id="KW-0067">ATP-binding</keyword>
<dbReference type="InterPro" id="IPR008144">
    <property type="entry name" value="Guanylate_kin-like_dom"/>
</dbReference>
<dbReference type="HOGENOM" id="CLU_001715_1_2_3"/>
<dbReference type="FunFam" id="3.30.63.10:FF:000002">
    <property type="entry name" value="Guanylate kinase 1"/>
    <property type="match status" value="1"/>
</dbReference>
<evidence type="ECO:0000256" key="1">
    <source>
        <dbReference type="ARBA" id="ARBA00005790"/>
    </source>
</evidence>
<dbReference type="InterPro" id="IPR027417">
    <property type="entry name" value="P-loop_NTPase"/>
</dbReference>
<feature type="binding site" evidence="9">
    <location>
        <begin position="11"/>
        <end position="18"/>
    </location>
    <ligand>
        <name>ATP</name>
        <dbReference type="ChEBI" id="CHEBI:30616"/>
    </ligand>
</feature>
<dbReference type="PATRIC" id="fig|388467.6.peg.3453"/>
<protein>
    <recommendedName>
        <fullName evidence="3 9">Guanylate kinase</fullName>
        <ecNumber evidence="2 9">2.7.4.8</ecNumber>
    </recommendedName>
    <alternativeName>
        <fullName evidence="8 9">GMP kinase</fullName>
    </alternativeName>
</protein>
<dbReference type="EC" id="2.7.4.8" evidence="2 9"/>
<sequence>MKKGRLIVMTGPSGVGKGTLVRSLLKDHPELHLSVSVTTRSPRPGEINGQDYYFVDHLCFQNMIERGELLEWAEFTGNCYGTPLIAVKEKIEAGISVLLEIELEGARQIRSTFPSALSIFIMPPSIDELERRLRGRGQDSEDAIRRRLMRARAEMDAASEFDFEVINDDLDFALRRLESVLYSPV</sequence>
<feature type="domain" description="Guanylate kinase-like" evidence="10">
    <location>
        <begin position="4"/>
        <end position="182"/>
    </location>
</feature>
<evidence type="ECO:0000256" key="4">
    <source>
        <dbReference type="ARBA" id="ARBA00022679"/>
    </source>
</evidence>
<dbReference type="SMART" id="SM00072">
    <property type="entry name" value="GuKc"/>
    <property type="match status" value="1"/>
</dbReference>
<evidence type="ECO:0000259" key="10">
    <source>
        <dbReference type="PROSITE" id="PS50052"/>
    </source>
</evidence>
<dbReference type="NCBIfam" id="TIGR03263">
    <property type="entry name" value="guanyl_kin"/>
    <property type="match status" value="1"/>
</dbReference>
<reference evidence="11 12" key="1">
    <citation type="journal article" date="2014" name="Appl. Environ. Microbiol.">
        <title>Elucidation of insertion elements encoded on plasmids and in vitro construction of shuttle vectors from the toxic cyanobacterium Planktothrix.</title>
        <authorList>
            <person name="Christiansen G."/>
            <person name="Goesmann A."/>
            <person name="Kurmayer R."/>
        </authorList>
    </citation>
    <scope>NUCLEOTIDE SEQUENCE [LARGE SCALE GENOMIC DNA]</scope>
    <source>
        <strain evidence="11 12">NIVA-CYA 126/8</strain>
    </source>
</reference>
<comment type="similarity">
    <text evidence="1 9">Belongs to the guanylate kinase family.</text>
</comment>
<keyword evidence="9" id="KW-0963">Cytoplasm</keyword>
<dbReference type="EMBL" id="CM002803">
    <property type="protein sequence ID" value="KEI68272.1"/>
    <property type="molecule type" value="Genomic_DNA"/>
</dbReference>
<evidence type="ECO:0000256" key="6">
    <source>
        <dbReference type="ARBA" id="ARBA00022777"/>
    </source>
</evidence>
<evidence type="ECO:0000256" key="8">
    <source>
        <dbReference type="ARBA" id="ARBA00030128"/>
    </source>
</evidence>
<evidence type="ECO:0000313" key="11">
    <source>
        <dbReference type="EMBL" id="KEI68272.1"/>
    </source>
</evidence>
<dbReference type="GO" id="GO:0005829">
    <property type="term" value="C:cytosol"/>
    <property type="evidence" value="ECO:0007669"/>
    <property type="project" value="TreeGrafter"/>
</dbReference>
<keyword evidence="4 9" id="KW-0808">Transferase</keyword>
<comment type="subcellular location">
    <subcellularLocation>
        <location evidence="9">Cytoplasm</location>
    </subcellularLocation>
</comment>
<dbReference type="InterPro" id="IPR017665">
    <property type="entry name" value="Guanylate_kinase"/>
</dbReference>
<evidence type="ECO:0000313" key="12">
    <source>
        <dbReference type="Proteomes" id="UP000027395"/>
    </source>
</evidence>
<keyword evidence="12" id="KW-1185">Reference proteome</keyword>
<dbReference type="eggNOG" id="COG0194">
    <property type="taxonomic scope" value="Bacteria"/>
</dbReference>
<dbReference type="AlphaFoldDB" id="A0A073CK43"/>
<dbReference type="PANTHER" id="PTHR23117">
    <property type="entry name" value="GUANYLATE KINASE-RELATED"/>
    <property type="match status" value="1"/>
</dbReference>
<proteinExistence type="inferred from homology"/>
<evidence type="ECO:0000256" key="7">
    <source>
        <dbReference type="ARBA" id="ARBA00022840"/>
    </source>
</evidence>
<accession>A0A073CK43</accession>
<dbReference type="GO" id="GO:0004385">
    <property type="term" value="F:GMP kinase activity"/>
    <property type="evidence" value="ECO:0007669"/>
    <property type="project" value="UniProtKB-UniRule"/>
</dbReference>
<evidence type="ECO:0000256" key="3">
    <source>
        <dbReference type="ARBA" id="ARBA00016296"/>
    </source>
</evidence>
<evidence type="ECO:0000256" key="5">
    <source>
        <dbReference type="ARBA" id="ARBA00022741"/>
    </source>
</evidence>
<dbReference type="InterPro" id="IPR008145">
    <property type="entry name" value="GK/Ca_channel_bsu"/>
</dbReference>
<dbReference type="Proteomes" id="UP000027395">
    <property type="component" value="Chromosome"/>
</dbReference>